<keyword evidence="1" id="KW-1133">Transmembrane helix</keyword>
<evidence type="ECO:0000256" key="1">
    <source>
        <dbReference type="SAM" id="Phobius"/>
    </source>
</evidence>
<keyword evidence="1" id="KW-0472">Membrane</keyword>
<dbReference type="RefSeq" id="WP_152164605.1">
    <property type="nucleotide sequence ID" value="NZ_CP045068.1"/>
</dbReference>
<organism evidence="2 3">
    <name type="scientific">Lacticaseibacillus manihotivorans</name>
    <dbReference type="NCBI Taxonomy" id="88233"/>
    <lineage>
        <taxon>Bacteria</taxon>
        <taxon>Bacillati</taxon>
        <taxon>Bacillota</taxon>
        <taxon>Bacilli</taxon>
        <taxon>Lactobacillales</taxon>
        <taxon>Lactobacillaceae</taxon>
        <taxon>Lacticaseibacillus</taxon>
    </lineage>
</organism>
<dbReference type="Proteomes" id="UP000388452">
    <property type="component" value="Chromosome"/>
</dbReference>
<evidence type="ECO:0000313" key="2">
    <source>
        <dbReference type="EMBL" id="QFQ90095.1"/>
    </source>
</evidence>
<dbReference type="EMBL" id="CP045068">
    <property type="protein sequence ID" value="QFQ90095.1"/>
    <property type="molecule type" value="Genomic_DNA"/>
</dbReference>
<feature type="transmembrane region" description="Helical" evidence="1">
    <location>
        <begin position="49"/>
        <end position="69"/>
    </location>
</feature>
<accession>A0A5P8JLM8</accession>
<proteinExistence type="predicted"/>
<gene>
    <name evidence="2" type="ORF">LM010_00975</name>
</gene>
<reference evidence="2 3" key="1">
    <citation type="submission" date="2019-10" db="EMBL/GenBank/DDBJ databases">
        <title>Genome sequencing of Lactobacillus manihotivorans.</title>
        <authorList>
            <person name="Kim K."/>
        </authorList>
    </citation>
    <scope>NUCLEOTIDE SEQUENCE [LARGE SCALE GENOMIC DNA]</scope>
    <source>
        <strain evidence="2 3">LM010</strain>
    </source>
</reference>
<sequence>MLEYSQERKYGIPFGELSKMRLALFDWLLIIFAVVAAIALFTIGAVVEGVVIAVLMVIAVALHHSLGNFSGRIL</sequence>
<keyword evidence="1" id="KW-0812">Transmembrane</keyword>
<name>A0A5P8JLM8_9LACO</name>
<protein>
    <submittedName>
        <fullName evidence="2">Uncharacterized protein</fullName>
    </submittedName>
</protein>
<evidence type="ECO:0000313" key="3">
    <source>
        <dbReference type="Proteomes" id="UP000388452"/>
    </source>
</evidence>
<dbReference type="AlphaFoldDB" id="A0A5P8JLM8"/>